<accession>A0A2P5HND0</accession>
<dbReference type="OrthoDB" id="10265275at2759"/>
<dbReference type="GO" id="GO:0008180">
    <property type="term" value="C:COP9 signalosome"/>
    <property type="evidence" value="ECO:0007669"/>
    <property type="project" value="UniProtKB-KW"/>
</dbReference>
<feature type="compositionally biased region" description="Polar residues" evidence="4">
    <location>
        <begin position="225"/>
        <end position="236"/>
    </location>
</feature>
<keyword evidence="2" id="KW-0736">Signalosome</keyword>
<dbReference type="SMART" id="SM00088">
    <property type="entry name" value="PINT"/>
    <property type="match status" value="1"/>
</dbReference>
<dbReference type="AlphaFoldDB" id="A0A2P5HND0"/>
<feature type="compositionally biased region" description="Gly residues" evidence="4">
    <location>
        <begin position="242"/>
        <end position="254"/>
    </location>
</feature>
<evidence type="ECO:0000256" key="4">
    <source>
        <dbReference type="SAM" id="MobiDB-lite"/>
    </source>
</evidence>
<feature type="domain" description="PCI" evidence="5">
    <location>
        <begin position="3"/>
        <end position="162"/>
    </location>
</feature>
<comment type="caution">
    <text evidence="6">The sequence shown here is derived from an EMBL/GenBank/DDBJ whole genome shotgun (WGS) entry which is preliminary data.</text>
</comment>
<feature type="region of interest" description="Disordered" evidence="4">
    <location>
        <begin position="280"/>
        <end position="338"/>
    </location>
</feature>
<dbReference type="InterPro" id="IPR045237">
    <property type="entry name" value="COPS7/eIF3m"/>
</dbReference>
<evidence type="ECO:0000256" key="1">
    <source>
        <dbReference type="ARBA" id="ARBA00008482"/>
    </source>
</evidence>
<feature type="compositionally biased region" description="Acidic residues" evidence="4">
    <location>
        <begin position="308"/>
        <end position="323"/>
    </location>
</feature>
<dbReference type="InParanoid" id="A0A2P5HND0"/>
<feature type="coiled-coil region" evidence="3">
    <location>
        <begin position="182"/>
        <end position="209"/>
    </location>
</feature>
<dbReference type="PANTHER" id="PTHR15350">
    <property type="entry name" value="COP9 SIGNALOSOME COMPLEX SUBUNIT 7/DENDRITIC CELL PROTEIN GA17"/>
    <property type="match status" value="1"/>
</dbReference>
<keyword evidence="3" id="KW-0175">Coiled coil</keyword>
<dbReference type="InterPro" id="IPR000717">
    <property type="entry name" value="PCI_dom"/>
</dbReference>
<comment type="similarity">
    <text evidence="1">Belongs to the CSN7/EIF3M family. CSN7 subfamily.</text>
</comment>
<name>A0A2P5HND0_DIAHE</name>
<dbReference type="Pfam" id="PF22061">
    <property type="entry name" value="CSN7_HB_subdom"/>
    <property type="match status" value="1"/>
</dbReference>
<reference evidence="6" key="1">
    <citation type="submission" date="2017-09" db="EMBL/GenBank/DDBJ databases">
        <title>Polyketide synthases of a Diaporthe helianthi virulent isolate.</title>
        <authorList>
            <person name="Baroncelli R."/>
        </authorList>
    </citation>
    <scope>NUCLEOTIDE SEQUENCE [LARGE SCALE GENOMIC DNA]</scope>
    <source>
        <strain evidence="6">7/96</strain>
    </source>
</reference>
<proteinExistence type="inferred from homology"/>
<feature type="compositionally biased region" description="Gly residues" evidence="4">
    <location>
        <begin position="280"/>
        <end position="298"/>
    </location>
</feature>
<evidence type="ECO:0000259" key="5">
    <source>
        <dbReference type="PROSITE" id="PS50250"/>
    </source>
</evidence>
<keyword evidence="7" id="KW-1185">Reference proteome</keyword>
<dbReference type="PROSITE" id="PS50250">
    <property type="entry name" value="PCI"/>
    <property type="match status" value="1"/>
</dbReference>
<protein>
    <submittedName>
        <fullName evidence="6">PCI domain-containing protein</fullName>
    </submittedName>
</protein>
<evidence type="ECO:0000313" key="6">
    <source>
        <dbReference type="EMBL" id="POS71745.1"/>
    </source>
</evidence>
<evidence type="ECO:0000256" key="2">
    <source>
        <dbReference type="ARBA" id="ARBA00022790"/>
    </source>
</evidence>
<dbReference type="Proteomes" id="UP000094444">
    <property type="component" value="Unassembled WGS sequence"/>
</dbReference>
<sequence length="338" mass="35539">MPDSGHPLRSLTSSQPFLALTKSANSPKAAADLITHATSAQGTYIFTDLLASPSIQALADSPEHRPYLTQLQIFSNGLYSTYLETPNLPDLDDRQRLKLRQLSLLTLSRSRENLTYRALQQHLGLASNREVEDLVISAVYAGLLNAKLNPLRSVVQVSSVAPLRDVQPGTVPSIVATLQNWSQRCDATLAEIEANIADIKREAARKANDKREWDRTFQAVVNAEASDSSDPTTSGAPANGTRGAGRRLGGGAAGRTGLRSAAGAAGGQVAAGGAATGTGTGTGGGFHHGAAPGAGSGSKRGMEKLTEGLEDDDDEAMDLDDSADAISQNQKRTSRRKL</sequence>
<feature type="region of interest" description="Disordered" evidence="4">
    <location>
        <begin position="222"/>
        <end position="259"/>
    </location>
</feature>
<dbReference type="Pfam" id="PF01399">
    <property type="entry name" value="PCI"/>
    <property type="match status" value="1"/>
</dbReference>
<organism evidence="6 7">
    <name type="scientific">Diaporthe helianthi</name>
    <dbReference type="NCBI Taxonomy" id="158607"/>
    <lineage>
        <taxon>Eukaryota</taxon>
        <taxon>Fungi</taxon>
        <taxon>Dikarya</taxon>
        <taxon>Ascomycota</taxon>
        <taxon>Pezizomycotina</taxon>
        <taxon>Sordariomycetes</taxon>
        <taxon>Sordariomycetidae</taxon>
        <taxon>Diaporthales</taxon>
        <taxon>Diaporthaceae</taxon>
        <taxon>Diaporthe</taxon>
    </lineage>
</organism>
<evidence type="ECO:0000313" key="7">
    <source>
        <dbReference type="Proteomes" id="UP000094444"/>
    </source>
</evidence>
<dbReference type="EMBL" id="MAVT02001180">
    <property type="protein sequence ID" value="POS71745.1"/>
    <property type="molecule type" value="Genomic_DNA"/>
</dbReference>
<dbReference type="STRING" id="158607.A0A2P5HND0"/>
<dbReference type="PANTHER" id="PTHR15350:SF5">
    <property type="entry name" value="COP9 SIGNALOSOME COMPLEX SUBUNIT 7"/>
    <property type="match status" value="1"/>
</dbReference>
<gene>
    <name evidence="6" type="ORF">DHEL01_v209857</name>
</gene>
<evidence type="ECO:0000256" key="3">
    <source>
        <dbReference type="SAM" id="Coils"/>
    </source>
</evidence>